<dbReference type="EMBL" id="JAPZBO010000009">
    <property type="protein sequence ID" value="KAJ5302840.1"/>
    <property type="molecule type" value="Genomic_DNA"/>
</dbReference>
<sequence>MSLIKAKGVLQIEREVVKGHKGGRGIMGQATEGQAGSWGFFEAGQSNRKEGREGTGLLWETASRGNRVEGDEEGKGE</sequence>
<comment type="caution">
    <text evidence="2">The sequence shown here is derived from an EMBL/GenBank/DDBJ whole genome shotgun (WGS) entry which is preliminary data.</text>
</comment>
<accession>A0A9W9PNN8</accession>
<evidence type="ECO:0000256" key="1">
    <source>
        <dbReference type="SAM" id="MobiDB-lite"/>
    </source>
</evidence>
<evidence type="ECO:0000313" key="3">
    <source>
        <dbReference type="Proteomes" id="UP001147746"/>
    </source>
</evidence>
<protein>
    <submittedName>
        <fullName evidence="2">Uncharacterized protein</fullName>
    </submittedName>
</protein>
<name>A0A9W9PNN8_9EURO</name>
<feature type="region of interest" description="Disordered" evidence="1">
    <location>
        <begin position="45"/>
        <end position="77"/>
    </location>
</feature>
<dbReference type="AlphaFoldDB" id="A0A9W9PNN8"/>
<gene>
    <name evidence="2" type="ORF">N7476_009639</name>
</gene>
<reference evidence="2" key="2">
    <citation type="journal article" date="2023" name="IMA Fungus">
        <title>Comparative genomic study of the Penicillium genus elucidates a diverse pangenome and 15 lateral gene transfer events.</title>
        <authorList>
            <person name="Petersen C."/>
            <person name="Sorensen T."/>
            <person name="Nielsen M.R."/>
            <person name="Sondergaard T.E."/>
            <person name="Sorensen J.L."/>
            <person name="Fitzpatrick D.A."/>
            <person name="Frisvad J.C."/>
            <person name="Nielsen K.L."/>
        </authorList>
    </citation>
    <scope>NUCLEOTIDE SEQUENCE</scope>
    <source>
        <strain evidence="2">IBT 21472</strain>
    </source>
</reference>
<reference evidence="2" key="1">
    <citation type="submission" date="2022-12" db="EMBL/GenBank/DDBJ databases">
        <authorList>
            <person name="Petersen C."/>
        </authorList>
    </citation>
    <scope>NUCLEOTIDE SEQUENCE</scope>
    <source>
        <strain evidence="2">IBT 21472</strain>
    </source>
</reference>
<evidence type="ECO:0000313" key="2">
    <source>
        <dbReference type="EMBL" id="KAJ5302840.1"/>
    </source>
</evidence>
<feature type="compositionally biased region" description="Basic and acidic residues" evidence="1">
    <location>
        <begin position="66"/>
        <end position="77"/>
    </location>
</feature>
<proteinExistence type="predicted"/>
<dbReference type="Proteomes" id="UP001147746">
    <property type="component" value="Unassembled WGS sequence"/>
</dbReference>
<organism evidence="2 3">
    <name type="scientific">Penicillium atrosanguineum</name>
    <dbReference type="NCBI Taxonomy" id="1132637"/>
    <lineage>
        <taxon>Eukaryota</taxon>
        <taxon>Fungi</taxon>
        <taxon>Dikarya</taxon>
        <taxon>Ascomycota</taxon>
        <taxon>Pezizomycotina</taxon>
        <taxon>Eurotiomycetes</taxon>
        <taxon>Eurotiomycetidae</taxon>
        <taxon>Eurotiales</taxon>
        <taxon>Aspergillaceae</taxon>
        <taxon>Penicillium</taxon>
    </lineage>
</organism>
<keyword evidence="3" id="KW-1185">Reference proteome</keyword>